<dbReference type="CDD" id="cd03784">
    <property type="entry name" value="GT1_Gtf-like"/>
    <property type="match status" value="1"/>
</dbReference>
<dbReference type="PANTHER" id="PTHR48050:SF13">
    <property type="entry name" value="STEROL 3-BETA-GLUCOSYLTRANSFERASE UGT80A2"/>
    <property type="match status" value="1"/>
</dbReference>
<evidence type="ECO:0000259" key="1">
    <source>
        <dbReference type="Pfam" id="PF06722"/>
    </source>
</evidence>
<proteinExistence type="predicted"/>
<sequence>MRFLFVVPPLAGHVNPTIAVANELGVRGHEVAWCGPGEVLAWLLPPNARIHPAGKDGDLGALHLRWGHLRGVAALKFLWEEALVPLARDMVPGVAAAVEAFRPDVVIADQQAFAGGIVARERGLPWATSATTSAEFTRPFRGFPKIGQWVRERLDGLLGEFGAGTGWDPRFADDLVIIFSTPVLVGEGGFPAHYLFVGPALGSRASVVAAPDFPWERLAPGRRRILVSLGTLNGQAGARFYPAVMEATEDLDVQVVLAAPAELTGTVPRHVLVQEHVPQLLLLPHLNAVVSHGGHNTVCESLAHGLPLVVAPIRDDQPIIADQVVAAGAGVRVRFGRARVPELREAIGAVLDEPRYRAGARRVQASFAAAGGAAAAADRLEGLTSPPFQRGARCRDRSA</sequence>
<dbReference type="Pfam" id="PF06722">
    <property type="entry name" value="EryCIII-like_C"/>
    <property type="match status" value="1"/>
</dbReference>
<organism evidence="2 3">
    <name type="scientific">Actinomadura fulvescens</name>
    <dbReference type="NCBI Taxonomy" id="46160"/>
    <lineage>
        <taxon>Bacteria</taxon>
        <taxon>Bacillati</taxon>
        <taxon>Actinomycetota</taxon>
        <taxon>Actinomycetes</taxon>
        <taxon>Streptosporangiales</taxon>
        <taxon>Thermomonosporaceae</taxon>
        <taxon>Actinomadura</taxon>
    </lineage>
</organism>
<dbReference type="InterPro" id="IPR002213">
    <property type="entry name" value="UDP_glucos_trans"/>
</dbReference>
<dbReference type="InterPro" id="IPR050426">
    <property type="entry name" value="Glycosyltransferase_28"/>
</dbReference>
<protein>
    <submittedName>
        <fullName evidence="2">Glycosyltransferase</fullName>
    </submittedName>
</protein>
<dbReference type="SUPFAM" id="SSF53756">
    <property type="entry name" value="UDP-Glycosyltransferase/glycogen phosphorylase"/>
    <property type="match status" value="1"/>
</dbReference>
<comment type="caution">
    <text evidence="2">The sequence shown here is derived from an EMBL/GenBank/DDBJ whole genome shotgun (WGS) entry which is preliminary data.</text>
</comment>
<accession>A0ABN3PFX4</accession>
<evidence type="ECO:0000313" key="2">
    <source>
        <dbReference type="EMBL" id="GAA2583432.1"/>
    </source>
</evidence>
<dbReference type="Proteomes" id="UP001501509">
    <property type="component" value="Unassembled WGS sequence"/>
</dbReference>
<dbReference type="InterPro" id="IPR010610">
    <property type="entry name" value="EryCIII-like_C"/>
</dbReference>
<dbReference type="PANTHER" id="PTHR48050">
    <property type="entry name" value="STEROL 3-BETA-GLUCOSYLTRANSFERASE"/>
    <property type="match status" value="1"/>
</dbReference>
<keyword evidence="3" id="KW-1185">Reference proteome</keyword>
<reference evidence="2 3" key="1">
    <citation type="journal article" date="2019" name="Int. J. Syst. Evol. Microbiol.">
        <title>The Global Catalogue of Microorganisms (GCM) 10K type strain sequencing project: providing services to taxonomists for standard genome sequencing and annotation.</title>
        <authorList>
            <consortium name="The Broad Institute Genomics Platform"/>
            <consortium name="The Broad Institute Genome Sequencing Center for Infectious Disease"/>
            <person name="Wu L."/>
            <person name="Ma J."/>
        </authorList>
    </citation>
    <scope>NUCLEOTIDE SEQUENCE [LARGE SCALE GENOMIC DNA]</scope>
    <source>
        <strain evidence="2 3">JCM 6833</strain>
    </source>
</reference>
<feature type="domain" description="Erythromycin biosynthesis protein CIII-like C-terminal" evidence="1">
    <location>
        <begin position="244"/>
        <end position="380"/>
    </location>
</feature>
<dbReference type="RefSeq" id="WP_344539052.1">
    <property type="nucleotide sequence ID" value="NZ_BAAATD010000002.1"/>
</dbReference>
<dbReference type="EMBL" id="BAAATD010000002">
    <property type="protein sequence ID" value="GAA2583432.1"/>
    <property type="molecule type" value="Genomic_DNA"/>
</dbReference>
<evidence type="ECO:0000313" key="3">
    <source>
        <dbReference type="Proteomes" id="UP001501509"/>
    </source>
</evidence>
<gene>
    <name evidence="2" type="ORF">GCM10010411_15120</name>
</gene>
<dbReference type="Gene3D" id="3.40.50.2000">
    <property type="entry name" value="Glycogen Phosphorylase B"/>
    <property type="match status" value="2"/>
</dbReference>
<name>A0ABN3PFX4_9ACTN</name>